<dbReference type="PANTHER" id="PTHR33365">
    <property type="entry name" value="YALI0B05434P"/>
    <property type="match status" value="1"/>
</dbReference>
<keyword evidence="5" id="KW-1185">Reference proteome</keyword>
<evidence type="ECO:0000256" key="1">
    <source>
        <dbReference type="ARBA" id="ARBA00004685"/>
    </source>
</evidence>
<comment type="similarity">
    <text evidence="2">Belongs to the ustYa family.</text>
</comment>
<dbReference type="GO" id="GO:0043386">
    <property type="term" value="P:mycotoxin biosynthetic process"/>
    <property type="evidence" value="ECO:0007669"/>
    <property type="project" value="InterPro"/>
</dbReference>
<keyword evidence="3" id="KW-1133">Transmembrane helix</keyword>
<dbReference type="EMBL" id="MSFM01000001">
    <property type="protein sequence ID" value="PKY07907.1"/>
    <property type="molecule type" value="Genomic_DNA"/>
</dbReference>
<name>A0A2I1DDE9_ASPC2</name>
<evidence type="ECO:0000313" key="5">
    <source>
        <dbReference type="Proteomes" id="UP000234254"/>
    </source>
</evidence>
<dbReference type="InterPro" id="IPR021765">
    <property type="entry name" value="UstYa-like"/>
</dbReference>
<sequence>MPQSSRPRAASHDSEEPLLPTDNVHDCGCNILVEYYEKRHKALQRVLIIQWIAIVFLVFGIVLVLLSRSNDGIHWIPNELYSPAKDAIRYETKVFSHGFGGDKSEYMGPPTQENILAWDRLYQAGISMIPHEQAAQLPVKTAAIPEEPGYYVVGLDVFHQLHCLNHIRLKLWAYHDNSAIPTSSAAFNASQTGSSQEKESGNLGIEHLDHCVDSIRQSLMCSSDISTVVWAWDESRQMTLPLANVTHTCRDFEAIRQWAGMRQASDWDRGVDPSRL</sequence>
<protein>
    <recommendedName>
        <fullName evidence="6">Tat pathway signal sequence</fullName>
    </recommendedName>
</protein>
<reference evidence="4" key="1">
    <citation type="submission" date="2016-12" db="EMBL/GenBank/DDBJ databases">
        <title>The genomes of Aspergillus section Nigri reveals drivers in fungal speciation.</title>
        <authorList>
            <consortium name="DOE Joint Genome Institute"/>
            <person name="Vesth T.C."/>
            <person name="Nybo J."/>
            <person name="Theobald S."/>
            <person name="Brandl J."/>
            <person name="Frisvad J.C."/>
            <person name="Nielsen K.F."/>
            <person name="Lyhne E.K."/>
            <person name="Kogle M.E."/>
            <person name="Kuo A."/>
            <person name="Riley R."/>
            <person name="Clum A."/>
            <person name="Nolan M."/>
            <person name="Lipzen A."/>
            <person name="Salamov A."/>
            <person name="Henrissat B."/>
            <person name="Wiebenga A."/>
            <person name="De vries R.P."/>
            <person name="Grigoriev I.V."/>
            <person name="Mortensen U.H."/>
            <person name="Andersen M.R."/>
            <person name="Baker S.E."/>
        </authorList>
    </citation>
    <scope>NUCLEOTIDE SEQUENCE</scope>
    <source>
        <strain evidence="4">IBT 28561</strain>
    </source>
</reference>
<dbReference type="GeneID" id="36543799"/>
<evidence type="ECO:0000313" key="4">
    <source>
        <dbReference type="EMBL" id="PKY07907.1"/>
    </source>
</evidence>
<dbReference type="RefSeq" id="XP_024696501.1">
    <property type="nucleotide sequence ID" value="XM_024836275.1"/>
</dbReference>
<feature type="transmembrane region" description="Helical" evidence="3">
    <location>
        <begin position="46"/>
        <end position="66"/>
    </location>
</feature>
<dbReference type="VEuPathDB" id="FungiDB:P168DRAFT_286080"/>
<dbReference type="AlphaFoldDB" id="A0A2I1DDE9"/>
<gene>
    <name evidence="4" type="ORF">P168DRAFT_286080</name>
</gene>
<evidence type="ECO:0000256" key="2">
    <source>
        <dbReference type="ARBA" id="ARBA00035112"/>
    </source>
</evidence>
<evidence type="ECO:0008006" key="6">
    <source>
        <dbReference type="Google" id="ProtNLM"/>
    </source>
</evidence>
<dbReference type="PANTHER" id="PTHR33365:SF4">
    <property type="entry name" value="CYCLOCHLOROTINE BIOSYNTHESIS PROTEIN O"/>
    <property type="match status" value="1"/>
</dbReference>
<organism evidence="4 5">
    <name type="scientific">Aspergillus campestris (strain IBT 28561)</name>
    <dbReference type="NCBI Taxonomy" id="1392248"/>
    <lineage>
        <taxon>Eukaryota</taxon>
        <taxon>Fungi</taxon>
        <taxon>Dikarya</taxon>
        <taxon>Ascomycota</taxon>
        <taxon>Pezizomycotina</taxon>
        <taxon>Eurotiomycetes</taxon>
        <taxon>Eurotiomycetidae</taxon>
        <taxon>Eurotiales</taxon>
        <taxon>Aspergillaceae</taxon>
        <taxon>Aspergillus</taxon>
        <taxon>Aspergillus subgen. Circumdati</taxon>
    </lineage>
</organism>
<keyword evidence="3" id="KW-0472">Membrane</keyword>
<proteinExistence type="inferred from homology"/>
<comment type="caution">
    <text evidence="4">The sequence shown here is derived from an EMBL/GenBank/DDBJ whole genome shotgun (WGS) entry which is preliminary data.</text>
</comment>
<comment type="pathway">
    <text evidence="1">Mycotoxin biosynthesis.</text>
</comment>
<dbReference type="Proteomes" id="UP000234254">
    <property type="component" value="Unassembled WGS sequence"/>
</dbReference>
<accession>A0A2I1DDE9</accession>
<dbReference type="OrthoDB" id="3687641at2759"/>
<evidence type="ECO:0000256" key="3">
    <source>
        <dbReference type="SAM" id="Phobius"/>
    </source>
</evidence>
<keyword evidence="3" id="KW-0812">Transmembrane</keyword>
<dbReference type="Pfam" id="PF11807">
    <property type="entry name" value="UstYa"/>
    <property type="match status" value="1"/>
</dbReference>